<dbReference type="AlphaFoldDB" id="A0A0F9IHV0"/>
<evidence type="ECO:0000313" key="1">
    <source>
        <dbReference type="EMBL" id="KKM19364.1"/>
    </source>
</evidence>
<reference evidence="1" key="1">
    <citation type="journal article" date="2015" name="Nature">
        <title>Complex archaea that bridge the gap between prokaryotes and eukaryotes.</title>
        <authorList>
            <person name="Spang A."/>
            <person name="Saw J.H."/>
            <person name="Jorgensen S.L."/>
            <person name="Zaremba-Niedzwiedzka K."/>
            <person name="Martijn J."/>
            <person name="Lind A.E."/>
            <person name="van Eijk R."/>
            <person name="Schleper C."/>
            <person name="Guy L."/>
            <person name="Ettema T.J."/>
        </authorList>
    </citation>
    <scope>NUCLEOTIDE SEQUENCE</scope>
</reference>
<comment type="caution">
    <text evidence="1">The sequence shown here is derived from an EMBL/GenBank/DDBJ whole genome shotgun (WGS) entry which is preliminary data.</text>
</comment>
<accession>A0A0F9IHV0</accession>
<protein>
    <submittedName>
        <fullName evidence="1">Uncharacterized protein</fullName>
    </submittedName>
</protein>
<proteinExistence type="predicted"/>
<gene>
    <name evidence="1" type="ORF">LCGC14_1656460</name>
</gene>
<dbReference type="EMBL" id="LAZR01014008">
    <property type="protein sequence ID" value="KKM19364.1"/>
    <property type="molecule type" value="Genomic_DNA"/>
</dbReference>
<organism evidence="1">
    <name type="scientific">marine sediment metagenome</name>
    <dbReference type="NCBI Taxonomy" id="412755"/>
    <lineage>
        <taxon>unclassified sequences</taxon>
        <taxon>metagenomes</taxon>
        <taxon>ecological metagenomes</taxon>
    </lineage>
</organism>
<sequence length="79" mass="9117">MERHMSNKTATDFSIRRIPANLSIRRVRRSWGVFDCKIRICVCSSFADAAYLTYVLNHTTSKQLLNALNYAVSEYEKIA</sequence>
<name>A0A0F9IHV0_9ZZZZ</name>